<accession>A0A834ELJ4</accession>
<reference evidence="1 2" key="1">
    <citation type="journal article" date="2020" name="Nature">
        <title>Six reference-quality genomes reveal evolution of bat adaptations.</title>
        <authorList>
            <person name="Jebb D."/>
            <person name="Huang Z."/>
            <person name="Pippel M."/>
            <person name="Hughes G.M."/>
            <person name="Lavrichenko K."/>
            <person name="Devanna P."/>
            <person name="Winkler S."/>
            <person name="Jermiin L.S."/>
            <person name="Skirmuntt E.C."/>
            <person name="Katzourakis A."/>
            <person name="Burkitt-Gray L."/>
            <person name="Ray D.A."/>
            <person name="Sullivan K.A.M."/>
            <person name="Roscito J.G."/>
            <person name="Kirilenko B.M."/>
            <person name="Davalos L.M."/>
            <person name="Corthals A.P."/>
            <person name="Power M.L."/>
            <person name="Jones G."/>
            <person name="Ransome R.D."/>
            <person name="Dechmann D.K.N."/>
            <person name="Locatelli A.G."/>
            <person name="Puechmaille S.J."/>
            <person name="Fedrigo O."/>
            <person name="Jarvis E.D."/>
            <person name="Hiller M."/>
            <person name="Vernes S.C."/>
            <person name="Myers E.W."/>
            <person name="Teeling E.C."/>
        </authorList>
    </citation>
    <scope>NUCLEOTIDE SEQUENCE [LARGE SCALE GENOMIC DNA]</scope>
    <source>
        <strain evidence="1">Bat1K_MPI-CBG_1</strain>
    </source>
</reference>
<comment type="caution">
    <text evidence="1">The sequence shown here is derived from an EMBL/GenBank/DDBJ whole genome shotgun (WGS) entry which is preliminary data.</text>
</comment>
<sequence>MFLERKNLRTGFPCLPRSSTKNSIVGILTLSSLQKKRISFIRSWVWRPHQARR</sequence>
<dbReference type="AlphaFoldDB" id="A0A834ELJ4"/>
<evidence type="ECO:0000313" key="1">
    <source>
        <dbReference type="EMBL" id="KAF6121676.1"/>
    </source>
</evidence>
<organism evidence="1 2">
    <name type="scientific">Phyllostomus discolor</name>
    <name type="common">pale spear-nosed bat</name>
    <dbReference type="NCBI Taxonomy" id="89673"/>
    <lineage>
        <taxon>Eukaryota</taxon>
        <taxon>Metazoa</taxon>
        <taxon>Chordata</taxon>
        <taxon>Craniata</taxon>
        <taxon>Vertebrata</taxon>
        <taxon>Euteleostomi</taxon>
        <taxon>Mammalia</taxon>
        <taxon>Eutheria</taxon>
        <taxon>Laurasiatheria</taxon>
        <taxon>Chiroptera</taxon>
        <taxon>Yangochiroptera</taxon>
        <taxon>Phyllostomidae</taxon>
        <taxon>Phyllostominae</taxon>
        <taxon>Phyllostomus</taxon>
    </lineage>
</organism>
<dbReference type="Proteomes" id="UP000664940">
    <property type="component" value="Unassembled WGS sequence"/>
</dbReference>
<proteinExistence type="predicted"/>
<gene>
    <name evidence="1" type="ORF">HJG60_017185</name>
</gene>
<name>A0A834ELJ4_9CHIR</name>
<dbReference type="EMBL" id="JABVXQ010000003">
    <property type="protein sequence ID" value="KAF6121676.1"/>
    <property type="molecule type" value="Genomic_DNA"/>
</dbReference>
<protein>
    <submittedName>
        <fullName evidence="1">SH3 domain binding glutamate rich protein</fullName>
    </submittedName>
</protein>
<evidence type="ECO:0000313" key="2">
    <source>
        <dbReference type="Proteomes" id="UP000664940"/>
    </source>
</evidence>